<accession>A0A974BVS5</accession>
<evidence type="ECO:0000256" key="3">
    <source>
        <dbReference type="ARBA" id="ARBA00022480"/>
    </source>
</evidence>
<comment type="subcellular location">
    <subcellularLocation>
        <location evidence="1">Membrane</location>
        <topology evidence="1">Multi-pass membrane protein</topology>
    </subcellularLocation>
</comment>
<feature type="transmembrane region" description="Helical" evidence="12">
    <location>
        <begin position="177"/>
        <end position="210"/>
    </location>
</feature>
<evidence type="ECO:0000256" key="10">
    <source>
        <dbReference type="ARBA" id="ARBA00023224"/>
    </source>
</evidence>
<dbReference type="GO" id="GO:0016020">
    <property type="term" value="C:membrane"/>
    <property type="evidence" value="ECO:0007669"/>
    <property type="project" value="UniProtKB-SubCell"/>
</dbReference>
<evidence type="ECO:0000256" key="9">
    <source>
        <dbReference type="ARBA" id="ARBA00023170"/>
    </source>
</evidence>
<dbReference type="PANTHER" id="PTHR11394:SF158">
    <property type="entry name" value="TASTE RECEPTOR TYPE 2"/>
    <property type="match status" value="1"/>
</dbReference>
<evidence type="ECO:0000256" key="1">
    <source>
        <dbReference type="ARBA" id="ARBA00004141"/>
    </source>
</evidence>
<feature type="transmembrane region" description="Helical" evidence="12">
    <location>
        <begin position="84"/>
        <end position="113"/>
    </location>
</feature>
<evidence type="ECO:0000256" key="2">
    <source>
        <dbReference type="ARBA" id="ARBA00007376"/>
    </source>
</evidence>
<feature type="transmembrane region" description="Helical" evidence="12">
    <location>
        <begin position="12"/>
        <end position="39"/>
    </location>
</feature>
<feature type="transmembrane region" description="Helical" evidence="12">
    <location>
        <begin position="133"/>
        <end position="157"/>
    </location>
</feature>
<evidence type="ECO:0000256" key="4">
    <source>
        <dbReference type="ARBA" id="ARBA00022606"/>
    </source>
</evidence>
<keyword evidence="3" id="KW-0919">Taste</keyword>
<dbReference type="PANTHER" id="PTHR11394">
    <property type="entry name" value="TASTE RECEPTOR TYPE 2"/>
    <property type="match status" value="1"/>
</dbReference>
<evidence type="ECO:0000256" key="6">
    <source>
        <dbReference type="ARBA" id="ARBA00022989"/>
    </source>
</evidence>
<evidence type="ECO:0000256" key="5">
    <source>
        <dbReference type="ARBA" id="ARBA00022692"/>
    </source>
</evidence>
<comment type="similarity">
    <text evidence="2 11">Belongs to the G-protein coupled receptor T2R family.</text>
</comment>
<dbReference type="EMBL" id="CM004483">
    <property type="protein sequence ID" value="OCT61873.1"/>
    <property type="molecule type" value="Genomic_DNA"/>
</dbReference>
<evidence type="ECO:0000256" key="8">
    <source>
        <dbReference type="ARBA" id="ARBA00023136"/>
    </source>
</evidence>
<keyword evidence="8 12" id="KW-0472">Membrane</keyword>
<dbReference type="GO" id="GO:0033038">
    <property type="term" value="F:bitter taste receptor activity"/>
    <property type="evidence" value="ECO:0007669"/>
    <property type="project" value="InterPro"/>
</dbReference>
<keyword evidence="7" id="KW-0297">G-protein coupled receptor</keyword>
<keyword evidence="6 12" id="KW-1133">Transmembrane helix</keyword>
<proteinExistence type="inferred from homology"/>
<keyword evidence="4" id="KW-0716">Sensory transduction</keyword>
<evidence type="ECO:0000256" key="7">
    <source>
        <dbReference type="ARBA" id="ARBA00023040"/>
    </source>
</evidence>
<keyword evidence="5 12" id="KW-0812">Transmembrane</keyword>
<name>A0A974BVS5_XENLA</name>
<keyword evidence="10" id="KW-0807">Transducer</keyword>
<feature type="transmembrane region" description="Helical" evidence="12">
    <location>
        <begin position="51"/>
        <end position="72"/>
    </location>
</feature>
<dbReference type="AlphaFoldDB" id="A0A974BVS5"/>
<sequence>MNLYGFNLGMVVFFVLLMLEAIAGTFTNVFTVTILLLGYFKKQNMGDSDKILLALSITSIYSPLVSSAAFFISFMWPPIYNEMYAMFGIFMLTIFGTISMFWLTACLCVFYFIKIVNFSSGILLWAKIKISTFVPWLIFFSELVSLCWTFFTMLPLVTEEQSSANISSFYSVNTTSATNATVFELICTAVSLPLLTIITITLSTTGSLYLHRRRMEKNMGASSSLMHIKMLFG</sequence>
<protein>
    <submittedName>
        <fullName evidence="13">Uncharacterized protein</fullName>
    </submittedName>
</protein>
<evidence type="ECO:0000256" key="11">
    <source>
        <dbReference type="RuleBase" id="RU004423"/>
    </source>
</evidence>
<gene>
    <name evidence="13" type="ORF">XELAEV_18047904mg</name>
</gene>
<dbReference type="GO" id="GO:0004930">
    <property type="term" value="F:G protein-coupled receptor activity"/>
    <property type="evidence" value="ECO:0007669"/>
    <property type="project" value="UniProtKB-KW"/>
</dbReference>
<dbReference type="Pfam" id="PF05296">
    <property type="entry name" value="TAS2R"/>
    <property type="match status" value="1"/>
</dbReference>
<organism evidence="13 14">
    <name type="scientific">Xenopus laevis</name>
    <name type="common">African clawed frog</name>
    <dbReference type="NCBI Taxonomy" id="8355"/>
    <lineage>
        <taxon>Eukaryota</taxon>
        <taxon>Metazoa</taxon>
        <taxon>Chordata</taxon>
        <taxon>Craniata</taxon>
        <taxon>Vertebrata</taxon>
        <taxon>Euteleostomi</taxon>
        <taxon>Amphibia</taxon>
        <taxon>Batrachia</taxon>
        <taxon>Anura</taxon>
        <taxon>Pipoidea</taxon>
        <taxon>Pipidae</taxon>
        <taxon>Xenopodinae</taxon>
        <taxon>Xenopus</taxon>
        <taxon>Xenopus</taxon>
    </lineage>
</organism>
<dbReference type="InterPro" id="IPR007960">
    <property type="entry name" value="TAS2R"/>
</dbReference>
<evidence type="ECO:0000256" key="12">
    <source>
        <dbReference type="SAM" id="Phobius"/>
    </source>
</evidence>
<evidence type="ECO:0000313" key="14">
    <source>
        <dbReference type="Proteomes" id="UP000694892"/>
    </source>
</evidence>
<keyword evidence="9" id="KW-0675">Receptor</keyword>
<evidence type="ECO:0000313" key="13">
    <source>
        <dbReference type="EMBL" id="OCT61873.1"/>
    </source>
</evidence>
<reference evidence="14" key="1">
    <citation type="journal article" date="2016" name="Nature">
        <title>Genome evolution in the allotetraploid frog Xenopus laevis.</title>
        <authorList>
            <person name="Session A.M."/>
            <person name="Uno Y."/>
            <person name="Kwon T."/>
            <person name="Chapman J.A."/>
            <person name="Toyoda A."/>
            <person name="Takahashi S."/>
            <person name="Fukui A."/>
            <person name="Hikosaka A."/>
            <person name="Suzuki A."/>
            <person name="Kondo M."/>
            <person name="van Heeringen S.J."/>
            <person name="Quigley I."/>
            <person name="Heinz S."/>
            <person name="Ogino H."/>
            <person name="Ochi H."/>
            <person name="Hellsten U."/>
            <person name="Lyons J.B."/>
            <person name="Simakov O."/>
            <person name="Putnam N."/>
            <person name="Stites J."/>
            <person name="Kuroki Y."/>
            <person name="Tanaka T."/>
            <person name="Michiue T."/>
            <person name="Watanabe M."/>
            <person name="Bogdanovic O."/>
            <person name="Lister R."/>
            <person name="Georgiou G."/>
            <person name="Paranjpe S.S."/>
            <person name="van Kruijsbergen I."/>
            <person name="Shu S."/>
            <person name="Carlson J."/>
            <person name="Kinoshita T."/>
            <person name="Ohta Y."/>
            <person name="Mawaribuchi S."/>
            <person name="Jenkins J."/>
            <person name="Grimwood J."/>
            <person name="Schmutz J."/>
            <person name="Mitros T."/>
            <person name="Mozaffari S.V."/>
            <person name="Suzuki Y."/>
            <person name="Haramoto Y."/>
            <person name="Yamamoto T.S."/>
            <person name="Takagi C."/>
            <person name="Heald R."/>
            <person name="Miller K."/>
            <person name="Haudenschild C."/>
            <person name="Kitzman J."/>
            <person name="Nakayama T."/>
            <person name="Izutsu Y."/>
            <person name="Robert J."/>
            <person name="Fortriede J."/>
            <person name="Burns K."/>
            <person name="Lotay V."/>
            <person name="Karimi K."/>
            <person name="Yasuoka Y."/>
            <person name="Dichmann D.S."/>
            <person name="Flajnik M.F."/>
            <person name="Houston D.W."/>
            <person name="Shendure J."/>
            <person name="DuPasquier L."/>
            <person name="Vize P.D."/>
            <person name="Zorn A.M."/>
            <person name="Ito M."/>
            <person name="Marcotte E.M."/>
            <person name="Wallingford J.B."/>
            <person name="Ito Y."/>
            <person name="Asashima M."/>
            <person name="Ueno N."/>
            <person name="Matsuda Y."/>
            <person name="Veenstra G.J."/>
            <person name="Fujiyama A."/>
            <person name="Harland R.M."/>
            <person name="Taira M."/>
            <person name="Rokhsar D.S."/>
        </authorList>
    </citation>
    <scope>NUCLEOTIDE SEQUENCE [LARGE SCALE GENOMIC DNA]</scope>
    <source>
        <strain evidence="14">J</strain>
    </source>
</reference>
<dbReference type="Proteomes" id="UP000694892">
    <property type="component" value="Chromosome 9_10S"/>
</dbReference>